<dbReference type="SUPFAM" id="SSF53756">
    <property type="entry name" value="UDP-Glycosyltransferase/glycogen phosphorylase"/>
    <property type="match status" value="1"/>
</dbReference>
<reference evidence="1" key="1">
    <citation type="journal article" date="2014" name="Front. Microbiol.">
        <title>High frequency of phylogenetically diverse reductive dehalogenase-homologous genes in deep subseafloor sedimentary metagenomes.</title>
        <authorList>
            <person name="Kawai M."/>
            <person name="Futagami T."/>
            <person name="Toyoda A."/>
            <person name="Takaki Y."/>
            <person name="Nishi S."/>
            <person name="Hori S."/>
            <person name="Arai W."/>
            <person name="Tsubouchi T."/>
            <person name="Morono Y."/>
            <person name="Uchiyama I."/>
            <person name="Ito T."/>
            <person name="Fujiyama A."/>
            <person name="Inagaki F."/>
            <person name="Takami H."/>
        </authorList>
    </citation>
    <scope>NUCLEOTIDE SEQUENCE</scope>
    <source>
        <strain evidence="1">Expedition CK06-06</strain>
    </source>
</reference>
<dbReference type="AlphaFoldDB" id="X1HJH2"/>
<feature type="non-terminal residue" evidence="1">
    <location>
        <position position="203"/>
    </location>
</feature>
<organism evidence="1">
    <name type="scientific">marine sediment metagenome</name>
    <dbReference type="NCBI Taxonomy" id="412755"/>
    <lineage>
        <taxon>unclassified sequences</taxon>
        <taxon>metagenomes</taxon>
        <taxon>ecological metagenomes</taxon>
    </lineage>
</organism>
<accession>X1HJH2</accession>
<dbReference type="EMBL" id="BARU01006138">
    <property type="protein sequence ID" value="GAH45448.1"/>
    <property type="molecule type" value="Genomic_DNA"/>
</dbReference>
<sequence length="203" mass="23451">MESGFNMQKEKIKIGVHIPNGNIPDVQLTNPELGNPGIGGTPFLLFSLPYYLKKYFENEFEFLLLAENEKTILTNFETVAVKSLTDAARIAKRFSCEIIIFRPSFDKQTLSFLKEIKELKIKSIAWMHNTPMLLLNHLHRNDYITRCVCVGREQYEKLRDHAIINKLSMIFNAVDLSHIHYDENIRKTKLVVFLGSLVFAKGF</sequence>
<proteinExistence type="predicted"/>
<evidence type="ECO:0000313" key="1">
    <source>
        <dbReference type="EMBL" id="GAH45448.1"/>
    </source>
</evidence>
<comment type="caution">
    <text evidence="1">The sequence shown here is derived from an EMBL/GenBank/DDBJ whole genome shotgun (WGS) entry which is preliminary data.</text>
</comment>
<gene>
    <name evidence="1" type="ORF">S03H2_12054</name>
</gene>
<name>X1HJH2_9ZZZZ</name>
<protein>
    <submittedName>
        <fullName evidence="1">Uncharacterized protein</fullName>
    </submittedName>
</protein>